<dbReference type="RefSeq" id="WP_169454270.1">
    <property type="nucleotide sequence ID" value="NZ_CP051774.1"/>
</dbReference>
<protein>
    <submittedName>
        <fullName evidence="1">Uncharacterized protein</fullName>
    </submittedName>
</protein>
<evidence type="ECO:0000313" key="2">
    <source>
        <dbReference type="Proteomes" id="UP000501812"/>
    </source>
</evidence>
<evidence type="ECO:0000313" key="1">
    <source>
        <dbReference type="EMBL" id="QJE95957.1"/>
    </source>
</evidence>
<organism evidence="1 2">
    <name type="scientific">Luteolibacter luteus</name>
    <dbReference type="NCBI Taxonomy" id="2728835"/>
    <lineage>
        <taxon>Bacteria</taxon>
        <taxon>Pseudomonadati</taxon>
        <taxon>Verrucomicrobiota</taxon>
        <taxon>Verrucomicrobiia</taxon>
        <taxon>Verrucomicrobiales</taxon>
        <taxon>Verrucomicrobiaceae</taxon>
        <taxon>Luteolibacter</taxon>
    </lineage>
</organism>
<name>A0A858RGI7_9BACT</name>
<sequence length="150" mass="16642">MLRLRTIAHAMKSRLEEIPELQGKVVVFFRANVGTEFEKRMTKTRGRAVIIRLLTGQNTGGKAKTSFYVGNYAVDLFTVPLLTQKDIKDADDLMTEIEEKLQGWWPPEVPSNRSMYITCGSVTFEAATGRDGAVYDVATLTAQAPGNLIS</sequence>
<proteinExistence type="predicted"/>
<reference evidence="1 2" key="1">
    <citation type="submission" date="2020-04" db="EMBL/GenBank/DDBJ databases">
        <title>Luteolibacter sp. G-1-1-1 isolated from soil.</title>
        <authorList>
            <person name="Dahal R.H."/>
        </authorList>
    </citation>
    <scope>NUCLEOTIDE SEQUENCE [LARGE SCALE GENOMIC DNA]</scope>
    <source>
        <strain evidence="1 2">G-1-1-1</strain>
    </source>
</reference>
<dbReference type="AlphaFoldDB" id="A0A858RGI7"/>
<dbReference type="EMBL" id="CP051774">
    <property type="protein sequence ID" value="QJE95957.1"/>
    <property type="molecule type" value="Genomic_DNA"/>
</dbReference>
<dbReference type="KEGG" id="luo:HHL09_09240"/>
<dbReference type="Proteomes" id="UP000501812">
    <property type="component" value="Chromosome"/>
</dbReference>
<gene>
    <name evidence="1" type="ORF">HHL09_09240</name>
</gene>
<keyword evidence="2" id="KW-1185">Reference proteome</keyword>
<accession>A0A858RGI7</accession>